<organism evidence="3 4">
    <name type="scientific">Phialemonium atrogriseum</name>
    <dbReference type="NCBI Taxonomy" id="1093897"/>
    <lineage>
        <taxon>Eukaryota</taxon>
        <taxon>Fungi</taxon>
        <taxon>Dikarya</taxon>
        <taxon>Ascomycota</taxon>
        <taxon>Pezizomycotina</taxon>
        <taxon>Sordariomycetes</taxon>
        <taxon>Sordariomycetidae</taxon>
        <taxon>Cephalothecales</taxon>
        <taxon>Cephalothecaceae</taxon>
        <taxon>Phialemonium</taxon>
    </lineage>
</organism>
<evidence type="ECO:0000256" key="2">
    <source>
        <dbReference type="ARBA" id="ARBA00023242"/>
    </source>
</evidence>
<dbReference type="GO" id="GO:0090575">
    <property type="term" value="C:RNA polymerase II transcription regulator complex"/>
    <property type="evidence" value="ECO:0007669"/>
    <property type="project" value="TreeGrafter"/>
</dbReference>
<dbReference type="EMBL" id="MU839013">
    <property type="protein sequence ID" value="KAK1766044.1"/>
    <property type="molecule type" value="Genomic_DNA"/>
</dbReference>
<dbReference type="PANTHER" id="PTHR40621">
    <property type="entry name" value="TRANSCRIPTION FACTOR KAPC-RELATED"/>
    <property type="match status" value="1"/>
</dbReference>
<dbReference type="RefSeq" id="XP_060282257.1">
    <property type="nucleotide sequence ID" value="XM_060432781.1"/>
</dbReference>
<name>A0AAJ0BX07_9PEZI</name>
<gene>
    <name evidence="3" type="ORF">QBC33DRAFT_620930</name>
</gene>
<evidence type="ECO:0008006" key="5">
    <source>
        <dbReference type="Google" id="ProtNLM"/>
    </source>
</evidence>
<keyword evidence="4" id="KW-1185">Reference proteome</keyword>
<reference evidence="3" key="1">
    <citation type="submission" date="2023-06" db="EMBL/GenBank/DDBJ databases">
        <title>Genome-scale phylogeny and comparative genomics of the fungal order Sordariales.</title>
        <authorList>
            <consortium name="Lawrence Berkeley National Laboratory"/>
            <person name="Hensen N."/>
            <person name="Bonometti L."/>
            <person name="Westerberg I."/>
            <person name="Brannstrom I.O."/>
            <person name="Guillou S."/>
            <person name="Cros-Aarteil S."/>
            <person name="Calhoun S."/>
            <person name="Haridas S."/>
            <person name="Kuo A."/>
            <person name="Mondo S."/>
            <person name="Pangilinan J."/>
            <person name="Riley R."/>
            <person name="Labutti K."/>
            <person name="Andreopoulos B."/>
            <person name="Lipzen A."/>
            <person name="Chen C."/>
            <person name="Yanf M."/>
            <person name="Daum C."/>
            <person name="Ng V."/>
            <person name="Clum A."/>
            <person name="Steindorff A."/>
            <person name="Ohm R."/>
            <person name="Martin F."/>
            <person name="Silar P."/>
            <person name="Natvig D."/>
            <person name="Lalanne C."/>
            <person name="Gautier V."/>
            <person name="Ament-Velasquez S.L."/>
            <person name="Kruys A."/>
            <person name="Hutchinson M.I."/>
            <person name="Powell A.J."/>
            <person name="Barry K."/>
            <person name="Miller A.N."/>
            <person name="Grigoriev I.V."/>
            <person name="Debuchy R."/>
            <person name="Gladieux P."/>
            <person name="Thoren M.H."/>
            <person name="Johannesson H."/>
        </authorList>
    </citation>
    <scope>NUCLEOTIDE SEQUENCE</scope>
    <source>
        <strain evidence="3">8032-3</strain>
    </source>
</reference>
<accession>A0AAJ0BX07</accession>
<evidence type="ECO:0000313" key="3">
    <source>
        <dbReference type="EMBL" id="KAK1766044.1"/>
    </source>
</evidence>
<dbReference type="GeneID" id="85315968"/>
<dbReference type="PANTHER" id="PTHR40621:SF6">
    <property type="entry name" value="AP-1-LIKE TRANSCRIPTION FACTOR YAP1-RELATED"/>
    <property type="match status" value="1"/>
</dbReference>
<proteinExistence type="predicted"/>
<dbReference type="AlphaFoldDB" id="A0AAJ0BX07"/>
<sequence>MSNNIFRIFNPKGQGPKRTPLRNDGLNCGELNSKSYRDRKDVYTKSLEAEIARTRASEANLMRQIQHLHDTVQMLTGVLSQHGIPLPANFSYDDVHEEAGREPASALGNPPVHTAYPVRLAGRSKNAAGVTPEHLPGPANTPREAAPQLALPDWLSDYASAEDRADHSVQRYYRDSPATRAEPWCGDLKVSVPPCHDGTRLCELDPAVVGMEFVLTLEHPCLGHLAGDPNKPHEPTGHALTTSAQLQFSFPSPPSESHEPVLPSYEEAPAALLDRLLNLAPGVCSEGEVTPVQAWSYVRSQPHFGGLDVRTLRKLAEKLRDTVKCHGFGAVVQVVFLQNVVYETLMLGRAF</sequence>
<protein>
    <recommendedName>
        <fullName evidence="5">BZIP domain-containing protein</fullName>
    </recommendedName>
</protein>
<dbReference type="Proteomes" id="UP001244011">
    <property type="component" value="Unassembled WGS sequence"/>
</dbReference>
<evidence type="ECO:0000256" key="1">
    <source>
        <dbReference type="ARBA" id="ARBA00004123"/>
    </source>
</evidence>
<comment type="caution">
    <text evidence="3">The sequence shown here is derived from an EMBL/GenBank/DDBJ whole genome shotgun (WGS) entry which is preliminary data.</text>
</comment>
<keyword evidence="2" id="KW-0539">Nucleus</keyword>
<comment type="subcellular location">
    <subcellularLocation>
        <location evidence="1">Nucleus</location>
    </subcellularLocation>
</comment>
<evidence type="ECO:0000313" key="4">
    <source>
        <dbReference type="Proteomes" id="UP001244011"/>
    </source>
</evidence>
<dbReference type="GO" id="GO:0000976">
    <property type="term" value="F:transcription cis-regulatory region binding"/>
    <property type="evidence" value="ECO:0007669"/>
    <property type="project" value="InterPro"/>
</dbReference>
<dbReference type="GO" id="GO:0001228">
    <property type="term" value="F:DNA-binding transcription activator activity, RNA polymerase II-specific"/>
    <property type="evidence" value="ECO:0007669"/>
    <property type="project" value="TreeGrafter"/>
</dbReference>
<dbReference type="InterPro" id="IPR050936">
    <property type="entry name" value="AP-1-like"/>
</dbReference>